<keyword evidence="2" id="KW-0808">Transferase</keyword>
<keyword evidence="4" id="KW-0862">Zinc</keyword>
<dbReference type="Pfam" id="PF02146">
    <property type="entry name" value="SIR2"/>
    <property type="match status" value="1"/>
</dbReference>
<evidence type="ECO:0000256" key="4">
    <source>
        <dbReference type="PROSITE-ProRule" id="PRU00236"/>
    </source>
</evidence>
<organism evidence="6 7">
    <name type="scientific">Steroidobacter gossypii</name>
    <dbReference type="NCBI Taxonomy" id="2805490"/>
    <lineage>
        <taxon>Bacteria</taxon>
        <taxon>Pseudomonadati</taxon>
        <taxon>Pseudomonadota</taxon>
        <taxon>Gammaproteobacteria</taxon>
        <taxon>Steroidobacterales</taxon>
        <taxon>Steroidobacteraceae</taxon>
        <taxon>Steroidobacter</taxon>
    </lineage>
</organism>
<dbReference type="PROSITE" id="PS50305">
    <property type="entry name" value="SIRTUIN"/>
    <property type="match status" value="1"/>
</dbReference>
<evidence type="ECO:0000256" key="3">
    <source>
        <dbReference type="ARBA" id="ARBA00023027"/>
    </source>
</evidence>
<feature type="binding site" evidence="4">
    <location>
        <position position="128"/>
    </location>
    <ligand>
        <name>Zn(2+)</name>
        <dbReference type="ChEBI" id="CHEBI:29105"/>
    </ligand>
</feature>
<dbReference type="InterPro" id="IPR029035">
    <property type="entry name" value="DHS-like_NAD/FAD-binding_dom"/>
</dbReference>
<dbReference type="PANTHER" id="PTHR11085:SF4">
    <property type="entry name" value="NAD-DEPENDENT PROTEIN DEACYLASE"/>
    <property type="match status" value="1"/>
</dbReference>
<keyword evidence="4" id="KW-0479">Metal-binding</keyword>
<dbReference type="Gene3D" id="3.40.50.1220">
    <property type="entry name" value="TPP-binding domain"/>
    <property type="match status" value="1"/>
</dbReference>
<feature type="domain" description="Deacetylase sirtuin-type" evidence="5">
    <location>
        <begin position="1"/>
        <end position="246"/>
    </location>
</feature>
<dbReference type="InterPro" id="IPR050134">
    <property type="entry name" value="NAD-dep_sirtuin_deacylases"/>
</dbReference>
<gene>
    <name evidence="6" type="ORF">JM946_21990</name>
</gene>
<reference evidence="6 7" key="1">
    <citation type="journal article" date="2021" name="Int. J. Syst. Evol. Microbiol.">
        <title>Steroidobacter gossypii sp. nov., isolated from soil of cotton cropping field.</title>
        <authorList>
            <person name="Huang R."/>
            <person name="Yang S."/>
            <person name="Zhen C."/>
            <person name="Liu W."/>
        </authorList>
    </citation>
    <scope>NUCLEOTIDE SEQUENCE [LARGE SCALE GENOMIC DNA]</scope>
    <source>
        <strain evidence="6 7">S1-65</strain>
    </source>
</reference>
<proteinExistence type="predicted"/>
<evidence type="ECO:0000259" key="5">
    <source>
        <dbReference type="PROSITE" id="PS50305"/>
    </source>
</evidence>
<feature type="active site" description="Proton acceptor" evidence="4">
    <location>
        <position position="117"/>
    </location>
</feature>
<dbReference type="RefSeq" id="WP_203169530.1">
    <property type="nucleotide sequence ID" value="NZ_JAEVLS010000005.1"/>
</dbReference>
<dbReference type="Proteomes" id="UP000661077">
    <property type="component" value="Unassembled WGS sequence"/>
</dbReference>
<sequence length="246" mass="27039">MTQLTELFRASERILVFSGAGISTESGIPDFRSPGGVWSKMQPIYFQDFVASESVRREAWRRRFSNADGWVGARPNRGHYAVAELIRSGRARAVVTQNVDNLHQESGVPEEQVIELHGNSTYAKCLKCQTRLELVDIEREFQESGTVGPCKHCGGIVKSATISFGQQMPELPMRRAHAETQACDLFLVLGSSLSVFPAADFPVRAKQRGATLVIINRDPTPLDGIADLVIHDGIGDTMEAALADLR</sequence>
<keyword evidence="7" id="KW-1185">Reference proteome</keyword>
<feature type="binding site" evidence="4">
    <location>
        <position position="150"/>
    </location>
    <ligand>
        <name>Zn(2+)</name>
        <dbReference type="ChEBI" id="CHEBI:29105"/>
    </ligand>
</feature>
<protein>
    <recommendedName>
        <fullName evidence="1">protein acetyllysine N-acetyltransferase</fullName>
        <ecNumber evidence="1">2.3.1.286</ecNumber>
    </recommendedName>
</protein>
<dbReference type="EC" id="2.3.1.286" evidence="1"/>
<dbReference type="PANTHER" id="PTHR11085">
    <property type="entry name" value="NAD-DEPENDENT PROTEIN DEACYLASE SIRTUIN-5, MITOCHONDRIAL-RELATED"/>
    <property type="match status" value="1"/>
</dbReference>
<feature type="binding site" evidence="4">
    <location>
        <position position="125"/>
    </location>
    <ligand>
        <name>Zn(2+)</name>
        <dbReference type="ChEBI" id="CHEBI:29105"/>
    </ligand>
</feature>
<comment type="caution">
    <text evidence="6">The sequence shown here is derived from an EMBL/GenBank/DDBJ whole genome shotgun (WGS) entry which is preliminary data.</text>
</comment>
<feature type="binding site" evidence="4">
    <location>
        <position position="153"/>
    </location>
    <ligand>
        <name>Zn(2+)</name>
        <dbReference type="ChEBI" id="CHEBI:29105"/>
    </ligand>
</feature>
<dbReference type="InterPro" id="IPR026590">
    <property type="entry name" value="Ssirtuin_cat_dom"/>
</dbReference>
<evidence type="ECO:0000313" key="7">
    <source>
        <dbReference type="Proteomes" id="UP000661077"/>
    </source>
</evidence>
<dbReference type="CDD" id="cd01407">
    <property type="entry name" value="SIR2-fam"/>
    <property type="match status" value="1"/>
</dbReference>
<dbReference type="InterPro" id="IPR003000">
    <property type="entry name" value="Sirtuin"/>
</dbReference>
<dbReference type="SUPFAM" id="SSF52467">
    <property type="entry name" value="DHS-like NAD/FAD-binding domain"/>
    <property type="match status" value="1"/>
</dbReference>
<evidence type="ECO:0000313" key="6">
    <source>
        <dbReference type="EMBL" id="MBM0107420.1"/>
    </source>
</evidence>
<evidence type="ECO:0000256" key="2">
    <source>
        <dbReference type="ARBA" id="ARBA00022679"/>
    </source>
</evidence>
<keyword evidence="3" id="KW-0520">NAD</keyword>
<dbReference type="EMBL" id="JAEVLS010000005">
    <property type="protein sequence ID" value="MBM0107420.1"/>
    <property type="molecule type" value="Genomic_DNA"/>
</dbReference>
<name>A0ABS1X2G7_9GAMM</name>
<dbReference type="Gene3D" id="2.20.28.200">
    <property type="match status" value="1"/>
</dbReference>
<accession>A0ABS1X2G7</accession>
<evidence type="ECO:0000256" key="1">
    <source>
        <dbReference type="ARBA" id="ARBA00012928"/>
    </source>
</evidence>